<feature type="domain" description="Reverse transcriptase Ty1/copia-type" evidence="1">
    <location>
        <begin position="11"/>
        <end position="81"/>
    </location>
</feature>
<proteinExistence type="predicted"/>
<reference evidence="2 3" key="1">
    <citation type="submission" date="2017-11" db="EMBL/GenBank/DDBJ databases">
        <title>De-novo sequencing of pomegranate (Punica granatum L.) genome.</title>
        <authorList>
            <person name="Akparov Z."/>
            <person name="Amiraslanov A."/>
            <person name="Hajiyeva S."/>
            <person name="Abbasov M."/>
            <person name="Kaur K."/>
            <person name="Hamwieh A."/>
            <person name="Solovyev V."/>
            <person name="Salamov A."/>
            <person name="Braich B."/>
            <person name="Kosarev P."/>
            <person name="Mahmoud A."/>
            <person name="Hajiyev E."/>
            <person name="Babayeva S."/>
            <person name="Izzatullayeva V."/>
            <person name="Mammadov A."/>
            <person name="Mammadov A."/>
            <person name="Sharifova S."/>
            <person name="Ojaghi J."/>
            <person name="Eynullazada K."/>
            <person name="Bayramov B."/>
            <person name="Abdulazimova A."/>
            <person name="Shahmuradov I."/>
        </authorList>
    </citation>
    <scope>NUCLEOTIDE SEQUENCE [LARGE SCALE GENOMIC DNA]</scope>
    <source>
        <strain evidence="3">cv. AG2017</strain>
        <tissue evidence="2">Leaf</tissue>
    </source>
</reference>
<gene>
    <name evidence="2" type="ORF">CRG98_040215</name>
</gene>
<accession>A0A2I0I5R9</accession>
<evidence type="ECO:0000313" key="2">
    <source>
        <dbReference type="EMBL" id="PKI39349.1"/>
    </source>
</evidence>
<dbReference type="Pfam" id="PF07727">
    <property type="entry name" value="RVT_2"/>
    <property type="match status" value="1"/>
</dbReference>
<dbReference type="Proteomes" id="UP000233551">
    <property type="component" value="Unassembled WGS sequence"/>
</dbReference>
<keyword evidence="3" id="KW-1185">Reference proteome</keyword>
<evidence type="ECO:0000313" key="3">
    <source>
        <dbReference type="Proteomes" id="UP000233551"/>
    </source>
</evidence>
<organism evidence="2 3">
    <name type="scientific">Punica granatum</name>
    <name type="common">Pomegranate</name>
    <dbReference type="NCBI Taxonomy" id="22663"/>
    <lineage>
        <taxon>Eukaryota</taxon>
        <taxon>Viridiplantae</taxon>
        <taxon>Streptophyta</taxon>
        <taxon>Embryophyta</taxon>
        <taxon>Tracheophyta</taxon>
        <taxon>Spermatophyta</taxon>
        <taxon>Magnoliopsida</taxon>
        <taxon>eudicotyledons</taxon>
        <taxon>Gunneridae</taxon>
        <taxon>Pentapetalae</taxon>
        <taxon>rosids</taxon>
        <taxon>malvids</taxon>
        <taxon>Myrtales</taxon>
        <taxon>Lythraceae</taxon>
        <taxon>Punica</taxon>
    </lineage>
</organism>
<comment type="caution">
    <text evidence="2">The sequence shown here is derived from an EMBL/GenBank/DDBJ whole genome shotgun (WGS) entry which is preliminary data.</text>
</comment>
<dbReference type="InterPro" id="IPR013103">
    <property type="entry name" value="RVT_2"/>
</dbReference>
<dbReference type="AlphaFoldDB" id="A0A2I0I5R9"/>
<name>A0A2I0I5R9_PUNGR</name>
<protein>
    <recommendedName>
        <fullName evidence="1">Reverse transcriptase Ty1/copia-type domain-containing protein</fullName>
    </recommendedName>
</protein>
<evidence type="ECO:0000259" key="1">
    <source>
        <dbReference type="Pfam" id="PF07727"/>
    </source>
</evidence>
<sequence length="147" mass="17101">MKFEINSMSENQVWDLVNPPEGIVPIRNKWVFKRKIGADGKVETYKAMLVAKGYRQRQGVDYEETFSPVAMLKSIRIMLALPRTMIMRFGRWMSRPPSLMDTLRETYLWTNPGVLNPRISLRCANLRDPFMVLSRLRGVGIDVLIRL</sequence>
<dbReference type="EMBL" id="PGOL01003818">
    <property type="protein sequence ID" value="PKI39349.1"/>
    <property type="molecule type" value="Genomic_DNA"/>
</dbReference>
<dbReference type="STRING" id="22663.A0A2I0I5R9"/>